<accession>A0A381WJK3</accession>
<sequence length="215" mass="23797">MASLRFSFGTMGSGKSTLALQIHHNLSSRGLFGILCSQLDRAGGKVSSALGVSADAVQVSSGFNLYDFALKEKENNGSLDYMICDEAQFYSVDQIEQLARVVDEIGAEVYAFGLLTSFQGELFEGTRRLLELSDERIEVQVEARCWCGRRATHNARLFEGKQVYDGDLVVVDDPEDKKVTYELRCRQHWLDGNSGPDRQVVPIHAPIKEVKSANG</sequence>
<dbReference type="EC" id="2.7.1.21" evidence="2"/>
<evidence type="ECO:0000256" key="2">
    <source>
        <dbReference type="ARBA" id="ARBA00012118"/>
    </source>
</evidence>
<keyword evidence="6" id="KW-0418">Kinase</keyword>
<dbReference type="Gene3D" id="3.40.50.300">
    <property type="entry name" value="P-loop containing nucleotide triphosphate hydrolases"/>
    <property type="match status" value="1"/>
</dbReference>
<dbReference type="Gene3D" id="3.30.60.20">
    <property type="match status" value="1"/>
</dbReference>
<evidence type="ECO:0000256" key="3">
    <source>
        <dbReference type="ARBA" id="ARBA00022634"/>
    </source>
</evidence>
<evidence type="ECO:0000256" key="1">
    <source>
        <dbReference type="ARBA" id="ARBA00007587"/>
    </source>
</evidence>
<evidence type="ECO:0000256" key="7">
    <source>
        <dbReference type="ARBA" id="ARBA00022840"/>
    </source>
</evidence>
<proteinExistence type="inferred from homology"/>
<dbReference type="AlphaFoldDB" id="A0A381WJK3"/>
<evidence type="ECO:0000256" key="5">
    <source>
        <dbReference type="ARBA" id="ARBA00022741"/>
    </source>
</evidence>
<dbReference type="EMBL" id="UINC01012008">
    <property type="protein sequence ID" value="SVA52684.1"/>
    <property type="molecule type" value="Genomic_DNA"/>
</dbReference>
<dbReference type="GO" id="GO:0071897">
    <property type="term" value="P:DNA biosynthetic process"/>
    <property type="evidence" value="ECO:0007669"/>
    <property type="project" value="UniProtKB-KW"/>
</dbReference>
<keyword evidence="5" id="KW-0547">Nucleotide-binding</keyword>
<dbReference type="InterPro" id="IPR027417">
    <property type="entry name" value="P-loop_NTPase"/>
</dbReference>
<dbReference type="SUPFAM" id="SSF52540">
    <property type="entry name" value="P-loop containing nucleoside triphosphate hydrolases"/>
    <property type="match status" value="1"/>
</dbReference>
<evidence type="ECO:0000313" key="8">
    <source>
        <dbReference type="EMBL" id="SVA52684.1"/>
    </source>
</evidence>
<dbReference type="InterPro" id="IPR001267">
    <property type="entry name" value="Thymidine_kinase"/>
</dbReference>
<dbReference type="PIRSF" id="PIRSF035805">
    <property type="entry name" value="TK_cell"/>
    <property type="match status" value="1"/>
</dbReference>
<protein>
    <recommendedName>
        <fullName evidence="2">thymidine kinase</fullName>
        <ecNumber evidence="2">2.7.1.21</ecNumber>
    </recommendedName>
</protein>
<keyword evidence="3" id="KW-0237">DNA synthesis</keyword>
<comment type="similarity">
    <text evidence="1">Belongs to the thymidine kinase family.</text>
</comment>
<reference evidence="8" key="1">
    <citation type="submission" date="2018-05" db="EMBL/GenBank/DDBJ databases">
        <authorList>
            <person name="Lanie J.A."/>
            <person name="Ng W.-L."/>
            <person name="Kazmierczak K.M."/>
            <person name="Andrzejewski T.M."/>
            <person name="Davidsen T.M."/>
            <person name="Wayne K.J."/>
            <person name="Tettelin H."/>
            <person name="Glass J.I."/>
            <person name="Rusch D."/>
            <person name="Podicherti R."/>
            <person name="Tsui H.-C.T."/>
            <person name="Winkler M.E."/>
        </authorList>
    </citation>
    <scope>NUCLEOTIDE SEQUENCE</scope>
</reference>
<dbReference type="SUPFAM" id="SSF57716">
    <property type="entry name" value="Glucocorticoid receptor-like (DNA-binding domain)"/>
    <property type="match status" value="1"/>
</dbReference>
<dbReference type="GO" id="GO:0004797">
    <property type="term" value="F:thymidine kinase activity"/>
    <property type="evidence" value="ECO:0007669"/>
    <property type="project" value="UniProtKB-EC"/>
</dbReference>
<keyword evidence="7" id="KW-0067">ATP-binding</keyword>
<dbReference type="Pfam" id="PF00265">
    <property type="entry name" value="TK"/>
    <property type="match status" value="1"/>
</dbReference>
<dbReference type="GO" id="GO:0046104">
    <property type="term" value="P:thymidine metabolic process"/>
    <property type="evidence" value="ECO:0007669"/>
    <property type="project" value="TreeGrafter"/>
</dbReference>
<evidence type="ECO:0000256" key="6">
    <source>
        <dbReference type="ARBA" id="ARBA00022777"/>
    </source>
</evidence>
<name>A0A381WJK3_9ZZZZ</name>
<gene>
    <name evidence="8" type="ORF">METZ01_LOCUS105538</name>
</gene>
<keyword evidence="4" id="KW-0808">Transferase</keyword>
<dbReference type="PANTHER" id="PTHR11441:SF0">
    <property type="entry name" value="THYMIDINE KINASE, CYTOSOLIC"/>
    <property type="match status" value="1"/>
</dbReference>
<dbReference type="GO" id="GO:0005524">
    <property type="term" value="F:ATP binding"/>
    <property type="evidence" value="ECO:0007669"/>
    <property type="project" value="UniProtKB-KW"/>
</dbReference>
<organism evidence="8">
    <name type="scientific">marine metagenome</name>
    <dbReference type="NCBI Taxonomy" id="408172"/>
    <lineage>
        <taxon>unclassified sequences</taxon>
        <taxon>metagenomes</taxon>
        <taxon>ecological metagenomes</taxon>
    </lineage>
</organism>
<dbReference type="GO" id="GO:0005829">
    <property type="term" value="C:cytosol"/>
    <property type="evidence" value="ECO:0007669"/>
    <property type="project" value="TreeGrafter"/>
</dbReference>
<dbReference type="PANTHER" id="PTHR11441">
    <property type="entry name" value="THYMIDINE KINASE"/>
    <property type="match status" value="1"/>
</dbReference>
<evidence type="ECO:0000256" key="4">
    <source>
        <dbReference type="ARBA" id="ARBA00022679"/>
    </source>
</evidence>